<reference evidence="1" key="1">
    <citation type="submission" date="2023-03" db="EMBL/GenBank/DDBJ databases">
        <title>Massive genome expansion in bonnet fungi (Mycena s.s.) driven by repeated elements and novel gene families across ecological guilds.</title>
        <authorList>
            <consortium name="Lawrence Berkeley National Laboratory"/>
            <person name="Harder C.B."/>
            <person name="Miyauchi S."/>
            <person name="Viragh M."/>
            <person name="Kuo A."/>
            <person name="Thoen E."/>
            <person name="Andreopoulos B."/>
            <person name="Lu D."/>
            <person name="Skrede I."/>
            <person name="Drula E."/>
            <person name="Henrissat B."/>
            <person name="Morin E."/>
            <person name="Kohler A."/>
            <person name="Barry K."/>
            <person name="LaButti K."/>
            <person name="Morin E."/>
            <person name="Salamov A."/>
            <person name="Lipzen A."/>
            <person name="Mereny Z."/>
            <person name="Hegedus B."/>
            <person name="Baldrian P."/>
            <person name="Stursova M."/>
            <person name="Weitz H."/>
            <person name="Taylor A."/>
            <person name="Grigoriev I.V."/>
            <person name="Nagy L.G."/>
            <person name="Martin F."/>
            <person name="Kauserud H."/>
        </authorList>
    </citation>
    <scope>NUCLEOTIDE SEQUENCE</scope>
    <source>
        <strain evidence="1">CBHHK182m</strain>
    </source>
</reference>
<protein>
    <submittedName>
        <fullName evidence="1">Uncharacterized protein</fullName>
    </submittedName>
</protein>
<accession>A0AAD7K7C8</accession>
<sequence length="106" mass="11697">MAENPGVPHSTMFAYRYGAVKITVHDISATHVGSATWDSFHGPAAWAALSGAPEWINDAARCGSWWSLSAQMTRGCIGRWNRSPASLRHQRRSQSLRTRSQILCEA</sequence>
<dbReference type="AlphaFoldDB" id="A0AAD7K7C8"/>
<keyword evidence="2" id="KW-1185">Reference proteome</keyword>
<organism evidence="1 2">
    <name type="scientific">Mycena metata</name>
    <dbReference type="NCBI Taxonomy" id="1033252"/>
    <lineage>
        <taxon>Eukaryota</taxon>
        <taxon>Fungi</taxon>
        <taxon>Dikarya</taxon>
        <taxon>Basidiomycota</taxon>
        <taxon>Agaricomycotina</taxon>
        <taxon>Agaricomycetes</taxon>
        <taxon>Agaricomycetidae</taxon>
        <taxon>Agaricales</taxon>
        <taxon>Marasmiineae</taxon>
        <taxon>Mycenaceae</taxon>
        <taxon>Mycena</taxon>
    </lineage>
</organism>
<proteinExistence type="predicted"/>
<name>A0AAD7K7C8_9AGAR</name>
<dbReference type="EMBL" id="JARKIB010000008">
    <property type="protein sequence ID" value="KAJ7777190.1"/>
    <property type="molecule type" value="Genomic_DNA"/>
</dbReference>
<gene>
    <name evidence="1" type="ORF">B0H16DRAFT_1879313</name>
</gene>
<evidence type="ECO:0000313" key="2">
    <source>
        <dbReference type="Proteomes" id="UP001215598"/>
    </source>
</evidence>
<evidence type="ECO:0000313" key="1">
    <source>
        <dbReference type="EMBL" id="KAJ7777190.1"/>
    </source>
</evidence>
<comment type="caution">
    <text evidence="1">The sequence shown here is derived from an EMBL/GenBank/DDBJ whole genome shotgun (WGS) entry which is preliminary data.</text>
</comment>
<dbReference type="Proteomes" id="UP001215598">
    <property type="component" value="Unassembled WGS sequence"/>
</dbReference>